<dbReference type="RefSeq" id="WP_244356131.1">
    <property type="nucleotide sequence ID" value="NZ_JAJNNZ010000004.1"/>
</dbReference>
<dbReference type="SUPFAM" id="SSF52540">
    <property type="entry name" value="P-loop containing nucleoside triphosphate hydrolases"/>
    <property type="match status" value="1"/>
</dbReference>
<dbReference type="AlphaFoldDB" id="A0A9X1W922"/>
<gene>
    <name evidence="1" type="ORF">LNL84_06700</name>
</gene>
<protein>
    <recommendedName>
        <fullName evidence="3">Cellulose synthase operon protein YhjQ</fullName>
    </recommendedName>
</protein>
<sequence>MAMLTVQGVCTGVGATTVAANLAVAITAQEQSTLIIECDSKNLVSSYLGKSESDTKGWASSFSQSGDWREGLFESPEQVHFLPFGQAFLEPEVVEKTVADIISQSMNRYEHIIVLLDSNCHYDSIVDKSDLNLKVAVPTPSCMTLLFRQLDNIDPENTRVILNQYHPEFSISRDISLVMKDVLKARLLSSNVYFDIAVQEAQANLSNTLLLASESAVNREFSQLVAVILSQIEQRSRQR</sequence>
<dbReference type="Proteomes" id="UP001139488">
    <property type="component" value="Unassembled WGS sequence"/>
</dbReference>
<dbReference type="InterPro" id="IPR017746">
    <property type="entry name" value="Cellulose_synthase_operon_BcsQ"/>
</dbReference>
<evidence type="ECO:0000313" key="1">
    <source>
        <dbReference type="EMBL" id="MCJ2376522.1"/>
    </source>
</evidence>
<dbReference type="EMBL" id="JAJNNZ010000004">
    <property type="protein sequence ID" value="MCJ2376522.1"/>
    <property type="molecule type" value="Genomic_DNA"/>
</dbReference>
<dbReference type="Pfam" id="PF06564">
    <property type="entry name" value="CBP_BcsQ"/>
    <property type="match status" value="1"/>
</dbReference>
<keyword evidence="2" id="KW-1185">Reference proteome</keyword>
<proteinExistence type="predicted"/>
<dbReference type="Gene3D" id="3.40.50.300">
    <property type="entry name" value="P-loop containing nucleotide triphosphate hydrolases"/>
    <property type="match status" value="1"/>
</dbReference>
<accession>A0A9X1W922</accession>
<reference evidence="1" key="1">
    <citation type="submission" date="2021-11" db="EMBL/GenBank/DDBJ databases">
        <title>Vibrio ZSDE26 sp. nov. and Vibrio ZSDZ34 sp. nov., isolated from coastal seawater in Qingdao.</title>
        <authorList>
            <person name="Zhang P."/>
        </authorList>
    </citation>
    <scope>NUCLEOTIDE SEQUENCE</scope>
    <source>
        <strain evidence="1">ZSDZ34</strain>
    </source>
</reference>
<comment type="caution">
    <text evidence="1">The sequence shown here is derived from an EMBL/GenBank/DDBJ whole genome shotgun (WGS) entry which is preliminary data.</text>
</comment>
<name>A0A9X1W922_9VIBR</name>
<organism evidence="1 2">
    <name type="scientific">Vibrio gelatinilyticus</name>
    <dbReference type="NCBI Taxonomy" id="2893468"/>
    <lineage>
        <taxon>Bacteria</taxon>
        <taxon>Pseudomonadati</taxon>
        <taxon>Pseudomonadota</taxon>
        <taxon>Gammaproteobacteria</taxon>
        <taxon>Vibrionales</taxon>
        <taxon>Vibrionaceae</taxon>
        <taxon>Vibrio</taxon>
    </lineage>
</organism>
<evidence type="ECO:0008006" key="3">
    <source>
        <dbReference type="Google" id="ProtNLM"/>
    </source>
</evidence>
<evidence type="ECO:0000313" key="2">
    <source>
        <dbReference type="Proteomes" id="UP001139488"/>
    </source>
</evidence>
<dbReference type="InterPro" id="IPR027417">
    <property type="entry name" value="P-loop_NTPase"/>
</dbReference>